<reference evidence="1 2" key="1">
    <citation type="submission" date="2020-09" db="EMBL/GenBank/DDBJ databases">
        <title>De no assembly of potato wild relative species, Solanum commersonii.</title>
        <authorList>
            <person name="Cho K."/>
        </authorList>
    </citation>
    <scope>NUCLEOTIDE SEQUENCE [LARGE SCALE GENOMIC DNA]</scope>
    <source>
        <strain evidence="1">LZ3.2</strain>
        <tissue evidence="1">Leaf</tissue>
    </source>
</reference>
<dbReference type="PANTHER" id="PTHR34222:SF83">
    <property type="entry name" value="CCHC-TYPE DOMAIN-CONTAINING PROTEIN"/>
    <property type="match status" value="1"/>
</dbReference>
<dbReference type="Proteomes" id="UP000824120">
    <property type="component" value="Chromosome 10"/>
</dbReference>
<accession>A0A9J5X1Z9</accession>
<feature type="non-terminal residue" evidence="1">
    <location>
        <position position="1"/>
    </location>
</feature>
<name>A0A9J5X1Z9_SOLCO</name>
<comment type="caution">
    <text evidence="1">The sequence shown here is derived from an EMBL/GenBank/DDBJ whole genome shotgun (WGS) entry which is preliminary data.</text>
</comment>
<protein>
    <submittedName>
        <fullName evidence="1">Uncharacterized protein</fullName>
    </submittedName>
</protein>
<organism evidence="1 2">
    <name type="scientific">Solanum commersonii</name>
    <name type="common">Commerson's wild potato</name>
    <name type="synonym">Commerson's nightshade</name>
    <dbReference type="NCBI Taxonomy" id="4109"/>
    <lineage>
        <taxon>Eukaryota</taxon>
        <taxon>Viridiplantae</taxon>
        <taxon>Streptophyta</taxon>
        <taxon>Embryophyta</taxon>
        <taxon>Tracheophyta</taxon>
        <taxon>Spermatophyta</taxon>
        <taxon>Magnoliopsida</taxon>
        <taxon>eudicotyledons</taxon>
        <taxon>Gunneridae</taxon>
        <taxon>Pentapetalae</taxon>
        <taxon>asterids</taxon>
        <taxon>lamiids</taxon>
        <taxon>Solanales</taxon>
        <taxon>Solanaceae</taxon>
        <taxon>Solanoideae</taxon>
        <taxon>Solaneae</taxon>
        <taxon>Solanum</taxon>
    </lineage>
</organism>
<proteinExistence type="predicted"/>
<dbReference type="EMBL" id="JACXVP010000010">
    <property type="protein sequence ID" value="KAG5581144.1"/>
    <property type="molecule type" value="Genomic_DNA"/>
</dbReference>
<dbReference type="PANTHER" id="PTHR34222">
    <property type="entry name" value="GAG_PRE-INTEGRS DOMAIN-CONTAINING PROTEIN"/>
    <property type="match status" value="1"/>
</dbReference>
<dbReference type="OrthoDB" id="1706811at2759"/>
<sequence length="211" mass="24482">MELTSFEKASKMWSHLHTRGNQQNLAREFELERLLVESTQGDKNSKTSFLLPLSLWMDRTFKDFMATMKRIRTIQFLMNLRPEFEYLCANILNRKKLPGLDVVVCEVLREEFQLSSQDSMKNSLTMDIAMAAYKDSSFSGNSNKRIQCYHINKTGHDGHIILECRKKFGLDKRSTPYKTFQAIARDVGTQETPSLKAHQAPILLDHIDIYK</sequence>
<evidence type="ECO:0000313" key="2">
    <source>
        <dbReference type="Proteomes" id="UP000824120"/>
    </source>
</evidence>
<gene>
    <name evidence="1" type="ORF">H5410_051771</name>
</gene>
<keyword evidence="2" id="KW-1185">Reference proteome</keyword>
<dbReference type="AlphaFoldDB" id="A0A9J5X1Z9"/>
<evidence type="ECO:0000313" key="1">
    <source>
        <dbReference type="EMBL" id="KAG5581144.1"/>
    </source>
</evidence>